<accession>A0A9D4F720</accession>
<organism evidence="1 2">
    <name type="scientific">Dreissena polymorpha</name>
    <name type="common">Zebra mussel</name>
    <name type="synonym">Mytilus polymorpha</name>
    <dbReference type="NCBI Taxonomy" id="45954"/>
    <lineage>
        <taxon>Eukaryota</taxon>
        <taxon>Metazoa</taxon>
        <taxon>Spiralia</taxon>
        <taxon>Lophotrochozoa</taxon>
        <taxon>Mollusca</taxon>
        <taxon>Bivalvia</taxon>
        <taxon>Autobranchia</taxon>
        <taxon>Heteroconchia</taxon>
        <taxon>Euheterodonta</taxon>
        <taxon>Imparidentia</taxon>
        <taxon>Neoheterodontei</taxon>
        <taxon>Myida</taxon>
        <taxon>Dreissenoidea</taxon>
        <taxon>Dreissenidae</taxon>
        <taxon>Dreissena</taxon>
    </lineage>
</organism>
<name>A0A9D4F720_DREPO</name>
<reference evidence="1" key="1">
    <citation type="journal article" date="2019" name="bioRxiv">
        <title>The Genome of the Zebra Mussel, Dreissena polymorpha: A Resource for Invasive Species Research.</title>
        <authorList>
            <person name="McCartney M.A."/>
            <person name="Auch B."/>
            <person name="Kono T."/>
            <person name="Mallez S."/>
            <person name="Zhang Y."/>
            <person name="Obille A."/>
            <person name="Becker A."/>
            <person name="Abrahante J.E."/>
            <person name="Garbe J."/>
            <person name="Badalamenti J.P."/>
            <person name="Herman A."/>
            <person name="Mangelson H."/>
            <person name="Liachko I."/>
            <person name="Sullivan S."/>
            <person name="Sone E.D."/>
            <person name="Koren S."/>
            <person name="Silverstein K.A.T."/>
            <person name="Beckman K.B."/>
            <person name="Gohl D.M."/>
        </authorList>
    </citation>
    <scope>NUCLEOTIDE SEQUENCE</scope>
    <source>
        <strain evidence="1">Duluth1</strain>
        <tissue evidence="1">Whole animal</tissue>
    </source>
</reference>
<dbReference type="EMBL" id="JAIWYP010000007">
    <property type="protein sequence ID" value="KAH3792466.1"/>
    <property type="molecule type" value="Genomic_DNA"/>
</dbReference>
<comment type="caution">
    <text evidence="1">The sequence shown here is derived from an EMBL/GenBank/DDBJ whole genome shotgun (WGS) entry which is preliminary data.</text>
</comment>
<dbReference type="AlphaFoldDB" id="A0A9D4F720"/>
<reference evidence="1" key="2">
    <citation type="submission" date="2020-11" db="EMBL/GenBank/DDBJ databases">
        <authorList>
            <person name="McCartney M.A."/>
            <person name="Auch B."/>
            <person name="Kono T."/>
            <person name="Mallez S."/>
            <person name="Becker A."/>
            <person name="Gohl D.M."/>
            <person name="Silverstein K.A.T."/>
            <person name="Koren S."/>
            <person name="Bechman K.B."/>
            <person name="Herman A."/>
            <person name="Abrahante J.E."/>
            <person name="Garbe J."/>
        </authorList>
    </citation>
    <scope>NUCLEOTIDE SEQUENCE</scope>
    <source>
        <strain evidence="1">Duluth1</strain>
        <tissue evidence="1">Whole animal</tissue>
    </source>
</reference>
<sequence length="85" mass="9683">MKLTNQLCTGKVMGDLVVFNQRYTKCSSTSKMSCRSLLSHPAMLVPVKSLRGGWTNADNVVYYNQLVYPESNIPFPIIVHGYRWK</sequence>
<evidence type="ECO:0000313" key="2">
    <source>
        <dbReference type="Proteomes" id="UP000828390"/>
    </source>
</evidence>
<dbReference type="Proteomes" id="UP000828390">
    <property type="component" value="Unassembled WGS sequence"/>
</dbReference>
<protein>
    <submittedName>
        <fullName evidence="1">Uncharacterized protein</fullName>
    </submittedName>
</protein>
<keyword evidence="2" id="KW-1185">Reference proteome</keyword>
<feature type="non-terminal residue" evidence="1">
    <location>
        <position position="1"/>
    </location>
</feature>
<evidence type="ECO:0000313" key="1">
    <source>
        <dbReference type="EMBL" id="KAH3792466.1"/>
    </source>
</evidence>
<gene>
    <name evidence="1" type="ORF">DPMN_145963</name>
</gene>
<proteinExistence type="predicted"/>